<gene>
    <name evidence="4" type="ORF">BCR33DRAFT_762028</name>
</gene>
<feature type="region of interest" description="Disordered" evidence="2">
    <location>
        <begin position="285"/>
        <end position="478"/>
    </location>
</feature>
<dbReference type="OrthoDB" id="2228at2759"/>
<dbReference type="STRING" id="329046.A0A1Y2CYH1"/>
<dbReference type="InterPro" id="IPR001619">
    <property type="entry name" value="Sec1-like"/>
</dbReference>
<dbReference type="InterPro" id="IPR043127">
    <property type="entry name" value="Sec-1-like_dom3a"/>
</dbReference>
<accession>A0A1Y2CYH1</accession>
<feature type="region of interest" description="Disordered" evidence="2">
    <location>
        <begin position="527"/>
        <end position="554"/>
    </location>
</feature>
<evidence type="ECO:0000313" key="5">
    <source>
        <dbReference type="Proteomes" id="UP000193642"/>
    </source>
</evidence>
<dbReference type="Gene3D" id="3.90.830.10">
    <property type="entry name" value="Syntaxin Binding Protein 1, Chain A, domain 2"/>
    <property type="match status" value="1"/>
</dbReference>
<feature type="compositionally biased region" description="Basic and acidic residues" evidence="2">
    <location>
        <begin position="1427"/>
        <end position="1441"/>
    </location>
</feature>
<dbReference type="InterPro" id="IPR043154">
    <property type="entry name" value="Sec-1-like_dom1"/>
</dbReference>
<dbReference type="EMBL" id="MCGO01000004">
    <property type="protein sequence ID" value="ORY52092.1"/>
    <property type="molecule type" value="Genomic_DNA"/>
</dbReference>
<dbReference type="Gene3D" id="1.25.40.60">
    <property type="match status" value="1"/>
</dbReference>
<organism evidence="4 5">
    <name type="scientific">Rhizoclosmatium globosum</name>
    <dbReference type="NCBI Taxonomy" id="329046"/>
    <lineage>
        <taxon>Eukaryota</taxon>
        <taxon>Fungi</taxon>
        <taxon>Fungi incertae sedis</taxon>
        <taxon>Chytridiomycota</taxon>
        <taxon>Chytridiomycota incertae sedis</taxon>
        <taxon>Chytridiomycetes</taxon>
        <taxon>Chytridiales</taxon>
        <taxon>Chytriomycetaceae</taxon>
        <taxon>Rhizoclosmatium</taxon>
    </lineage>
</organism>
<feature type="compositionally biased region" description="Gly residues" evidence="2">
    <location>
        <begin position="527"/>
        <end position="545"/>
    </location>
</feature>
<proteinExistence type="inferred from homology"/>
<dbReference type="InterPro" id="IPR036045">
    <property type="entry name" value="Sec1-like_sf"/>
</dbReference>
<feature type="compositionally biased region" description="Polar residues" evidence="2">
    <location>
        <begin position="414"/>
        <end position="425"/>
    </location>
</feature>
<dbReference type="SUPFAM" id="SSF56815">
    <property type="entry name" value="Sec1/munc18-like (SM) proteins"/>
    <property type="match status" value="1"/>
</dbReference>
<keyword evidence="5" id="KW-1185">Reference proteome</keyword>
<feature type="compositionally biased region" description="Basic and acidic residues" evidence="2">
    <location>
        <begin position="1454"/>
        <end position="1568"/>
    </location>
</feature>
<feature type="region of interest" description="Disordered" evidence="2">
    <location>
        <begin position="1303"/>
        <end position="1366"/>
    </location>
</feature>
<comment type="similarity">
    <text evidence="1">Belongs to the STXBP/unc-18/SEC1 family.</text>
</comment>
<dbReference type="InterPro" id="IPR029157">
    <property type="entry name" value="CEP44_CC"/>
</dbReference>
<dbReference type="Pfam" id="PF15007">
    <property type="entry name" value="CEP44"/>
    <property type="match status" value="1"/>
</dbReference>
<dbReference type="InterPro" id="IPR027482">
    <property type="entry name" value="Sec1-like_dom2"/>
</dbReference>
<feature type="compositionally biased region" description="Basic and acidic residues" evidence="2">
    <location>
        <begin position="1578"/>
        <end position="1602"/>
    </location>
</feature>
<protein>
    <submittedName>
        <fullName evidence="4">Sec1-like protein</fullName>
    </submittedName>
</protein>
<feature type="region of interest" description="Disordered" evidence="2">
    <location>
        <begin position="1424"/>
        <end position="1621"/>
    </location>
</feature>
<evidence type="ECO:0000256" key="1">
    <source>
        <dbReference type="ARBA" id="ARBA00009884"/>
    </source>
</evidence>
<dbReference type="Gene3D" id="3.40.50.2060">
    <property type="match status" value="1"/>
</dbReference>
<sequence length="1621" mass="178504">MAATGDLRNNIGKVQAELKPLQYTGPFDASSLSKGDPTAFLPLIHFIILESDPHLARHFASKNHILHAKRDGRFIDSVYKLLRDEFGYKPVLSREQFFSNGFAERKLLFIIDLAKMCKTLREELARSRGYQNADKPRPPTTDTGQKASPISLPKKLKPQQTQSNRPDPPFSSSLSHQRNFNPANYSSNPKDILHELENQSESEYPHHTAAAAAEDAKHQIKLMENMPYRTTLYTNELAGGSLIPLSARLANGDWVNEGEGASGLIIDHDFDPMCSETPSYVFPTGRGGPNGADISTSMLHESPLLPPNPSAHPMSGYQPPQRHGSSSSQPHRRSILKPSLNATTNLFTEPPFSSQPPLHLHDLQPSPQRFENDHQPYHHQHHHHNQKQQHRQPSYQNIGSPDPNTAPLLIALDMSTSATSGSRSLNHGVPGTGTAHILPTSPLHPSDTAVPSADQDKSRGSEPLSFGGLAAGPNGGTASRIEAARNRWNSAGSVIPVVFKNGAGNGNGVAGSSGSGVLVGGGASLRSGGGGLREGVSGGEWGGGRRSMIQQQTQSIQQHQLPLQHQHQHHIGEGVGNLEAMVGSLLGVVNKLLDSHQSIKEDITALSERLARVEVNTDAVVDRLSSTQKPTPQLKEEYFEIQSDLKSVVQALPDLQQKMEESEHHVEVLRNTFRTTQTYETQPEHTTESRRKLPQSHVSAFATASTSVLPVAAPAHTISKETSAQNNVSEKLIRGKNKVESPLPSHDDRSSGLAGVKSTANAGAFGRGVSDEFLQMSSIQEILRARVLTQIITQVKPIASKWKVVIMDSLARKVINSCVKMTDILELNVTIVEMLELRRTPFPDQDAVYLLAPTPESVELLLADYTRGKPPYAAAHLFFISALSDTLFEKIQKSPIQRHVHSLKELNMDFLAIEPQAFSLDLPGALPSIINAQTASHMNYELAPVAKRLVSVLATLGEYPYIRYYSPPTPTITPNSSNAPLIEKFAKLVQDELDELARIDKSFPPQTTYPRAILLLVDRGADVVAPLLHEFTYQAMVNDCLALEEGNKFPNKSEEGKLATLDDSDKIWVSQKYTHIAEVMEFLPALLKKFTAENKAANFATGLVMSLMKGGSDIADMKDTLQAMPEFQEMKSKFSLHTDICQECMAVFNKYNHHNVSTVEQELATGENSDFKPSKNILGSVTSLLSNRTICHEDKIRLLMLHIIMAEGLPDAERQQLFDIVKLSRDENQAITNLSALGVRLSESIVKRGGANPYAFSNLKGARGRVKEVKFENSRYIPIIKHMLEDQAKNTLDPAVFPWVKEPPPSFGRSGGRGATGGNRGSYEESGTPRTKGTWATSRAGGSSLNRGASSKESSSLIPGSNRLDANVLRNNGPRIILFMLGGMTFSEMRSANEIMVENQREVLIGSTHVLNPHSFLDTLKNLHKRGGVDKPSPHPYDTKPELSPPTSPRSKSRGAESRRGDDGSRRRDDDPRVQKSRSEGRIDRHREDDRDPRDARAGPSSRGRDDRGPERSGSRSQARDDVYRNGSYRDDERSNSSRQGYRTDDRDGRSTPAGRGDREYGKMDRYGSEPAMGGRTKSRDERERDRGGRRDELSDRMERTNLDQPVKKSGWLGGLFGGRK</sequence>
<feature type="compositionally biased region" description="Polar residues" evidence="2">
    <location>
        <begin position="1328"/>
        <end position="1359"/>
    </location>
</feature>
<feature type="compositionally biased region" description="Gly residues" evidence="2">
    <location>
        <begin position="1612"/>
        <end position="1621"/>
    </location>
</feature>
<evidence type="ECO:0000313" key="4">
    <source>
        <dbReference type="EMBL" id="ORY52092.1"/>
    </source>
</evidence>
<feature type="region of interest" description="Disordered" evidence="2">
    <location>
        <begin position="736"/>
        <end position="755"/>
    </location>
</feature>
<feature type="region of interest" description="Disordered" evidence="2">
    <location>
        <begin position="128"/>
        <end position="190"/>
    </location>
</feature>
<feature type="compositionally biased region" description="Basic residues" evidence="2">
    <location>
        <begin position="377"/>
        <end position="390"/>
    </location>
</feature>
<evidence type="ECO:0000259" key="3">
    <source>
        <dbReference type="Pfam" id="PF15007"/>
    </source>
</evidence>
<dbReference type="Gene3D" id="3.40.50.1910">
    <property type="match status" value="1"/>
</dbReference>
<feature type="compositionally biased region" description="Polar residues" evidence="2">
    <location>
        <begin position="158"/>
        <end position="189"/>
    </location>
</feature>
<feature type="domain" description="Centrosomal CEP44" evidence="3">
    <location>
        <begin position="6"/>
        <end position="127"/>
    </location>
</feature>
<name>A0A1Y2CYH1_9FUNG</name>
<feature type="compositionally biased region" description="Basic and acidic residues" evidence="2">
    <location>
        <begin position="736"/>
        <end position="750"/>
    </location>
</feature>
<dbReference type="GO" id="GO:0016192">
    <property type="term" value="P:vesicle-mediated transport"/>
    <property type="evidence" value="ECO:0007669"/>
    <property type="project" value="InterPro"/>
</dbReference>
<dbReference type="Proteomes" id="UP000193642">
    <property type="component" value="Unassembled WGS sequence"/>
</dbReference>
<feature type="compositionally biased region" description="Polar residues" evidence="2">
    <location>
        <begin position="340"/>
        <end position="356"/>
    </location>
</feature>
<feature type="compositionally biased region" description="Polar residues" evidence="2">
    <location>
        <begin position="393"/>
        <end position="403"/>
    </location>
</feature>
<dbReference type="PANTHER" id="PTHR11679">
    <property type="entry name" value="VESICLE PROTEIN SORTING-ASSOCIATED"/>
    <property type="match status" value="1"/>
</dbReference>
<dbReference type="Pfam" id="PF00995">
    <property type="entry name" value="Sec1"/>
    <property type="match status" value="1"/>
</dbReference>
<reference evidence="4 5" key="1">
    <citation type="submission" date="2016-07" db="EMBL/GenBank/DDBJ databases">
        <title>Pervasive Adenine N6-methylation of Active Genes in Fungi.</title>
        <authorList>
            <consortium name="DOE Joint Genome Institute"/>
            <person name="Mondo S.J."/>
            <person name="Dannebaum R.O."/>
            <person name="Kuo R.C."/>
            <person name="Labutti K."/>
            <person name="Haridas S."/>
            <person name="Kuo A."/>
            <person name="Salamov A."/>
            <person name="Ahrendt S.R."/>
            <person name="Lipzen A."/>
            <person name="Sullivan W."/>
            <person name="Andreopoulos W.B."/>
            <person name="Clum A."/>
            <person name="Lindquist E."/>
            <person name="Daum C."/>
            <person name="Ramamoorthy G.K."/>
            <person name="Gryganskyi A."/>
            <person name="Culley D."/>
            <person name="Magnuson J.K."/>
            <person name="James T.Y."/>
            <person name="O'Malley M.A."/>
            <person name="Stajich J.E."/>
            <person name="Spatafora J.W."/>
            <person name="Visel A."/>
            <person name="Grigoriev I.V."/>
        </authorList>
    </citation>
    <scope>NUCLEOTIDE SEQUENCE [LARGE SCALE GENOMIC DNA]</scope>
    <source>
        <strain evidence="4 5">JEL800</strain>
    </source>
</reference>
<evidence type="ECO:0000256" key="2">
    <source>
        <dbReference type="SAM" id="MobiDB-lite"/>
    </source>
</evidence>
<comment type="caution">
    <text evidence="4">The sequence shown here is derived from an EMBL/GenBank/DDBJ whole genome shotgun (WGS) entry which is preliminary data.</text>
</comment>
<feature type="compositionally biased region" description="Gly residues" evidence="2">
    <location>
        <begin position="1309"/>
        <end position="1320"/>
    </location>
</feature>